<name>A0A9J6GS11_HAELO</name>
<dbReference type="EMBL" id="JABSTR010000008">
    <property type="protein sequence ID" value="KAH9377036.1"/>
    <property type="molecule type" value="Genomic_DNA"/>
</dbReference>
<reference evidence="1 2" key="1">
    <citation type="journal article" date="2020" name="Cell">
        <title>Large-Scale Comparative Analyses of Tick Genomes Elucidate Their Genetic Diversity and Vector Capacities.</title>
        <authorList>
            <consortium name="Tick Genome and Microbiome Consortium (TIGMIC)"/>
            <person name="Jia N."/>
            <person name="Wang J."/>
            <person name="Shi W."/>
            <person name="Du L."/>
            <person name="Sun Y."/>
            <person name="Zhan W."/>
            <person name="Jiang J.F."/>
            <person name="Wang Q."/>
            <person name="Zhang B."/>
            <person name="Ji P."/>
            <person name="Bell-Sakyi L."/>
            <person name="Cui X.M."/>
            <person name="Yuan T.T."/>
            <person name="Jiang B.G."/>
            <person name="Yang W.F."/>
            <person name="Lam T.T."/>
            <person name="Chang Q.C."/>
            <person name="Ding S.J."/>
            <person name="Wang X.J."/>
            <person name="Zhu J.G."/>
            <person name="Ruan X.D."/>
            <person name="Zhao L."/>
            <person name="Wei J.T."/>
            <person name="Ye R.Z."/>
            <person name="Que T.C."/>
            <person name="Du C.H."/>
            <person name="Zhou Y.H."/>
            <person name="Cheng J.X."/>
            <person name="Dai P.F."/>
            <person name="Guo W.B."/>
            <person name="Han X.H."/>
            <person name="Huang E.J."/>
            <person name="Li L.F."/>
            <person name="Wei W."/>
            <person name="Gao Y.C."/>
            <person name="Liu J.Z."/>
            <person name="Shao H.Z."/>
            <person name="Wang X."/>
            <person name="Wang C.C."/>
            <person name="Yang T.C."/>
            <person name="Huo Q.B."/>
            <person name="Li W."/>
            <person name="Chen H.Y."/>
            <person name="Chen S.E."/>
            <person name="Zhou L.G."/>
            <person name="Ni X.B."/>
            <person name="Tian J.H."/>
            <person name="Sheng Y."/>
            <person name="Liu T."/>
            <person name="Pan Y.S."/>
            <person name="Xia L.Y."/>
            <person name="Li J."/>
            <person name="Zhao F."/>
            <person name="Cao W.C."/>
        </authorList>
    </citation>
    <scope>NUCLEOTIDE SEQUENCE [LARGE SCALE GENOMIC DNA]</scope>
    <source>
        <strain evidence="1">HaeL-2018</strain>
    </source>
</reference>
<dbReference type="Proteomes" id="UP000821853">
    <property type="component" value="Unassembled WGS sequence"/>
</dbReference>
<organism evidence="1 2">
    <name type="scientific">Haemaphysalis longicornis</name>
    <name type="common">Bush tick</name>
    <dbReference type="NCBI Taxonomy" id="44386"/>
    <lineage>
        <taxon>Eukaryota</taxon>
        <taxon>Metazoa</taxon>
        <taxon>Ecdysozoa</taxon>
        <taxon>Arthropoda</taxon>
        <taxon>Chelicerata</taxon>
        <taxon>Arachnida</taxon>
        <taxon>Acari</taxon>
        <taxon>Parasitiformes</taxon>
        <taxon>Ixodida</taxon>
        <taxon>Ixodoidea</taxon>
        <taxon>Ixodidae</taxon>
        <taxon>Haemaphysalinae</taxon>
        <taxon>Haemaphysalis</taxon>
    </lineage>
</organism>
<evidence type="ECO:0000313" key="1">
    <source>
        <dbReference type="EMBL" id="KAH9377036.1"/>
    </source>
</evidence>
<dbReference type="OrthoDB" id="10261302at2759"/>
<comment type="caution">
    <text evidence="1">The sequence shown here is derived from an EMBL/GenBank/DDBJ whole genome shotgun (WGS) entry which is preliminary data.</text>
</comment>
<sequence length="89" mass="10154">MENQVTPVYLAAQEGHVAVLQYLVTVAGGNLHLRARDWHGPAARGRPDGGARLRPMDGEWRHRCCFLPHHSFFFLRAVTTVLRFVQHPR</sequence>
<evidence type="ECO:0000313" key="2">
    <source>
        <dbReference type="Proteomes" id="UP000821853"/>
    </source>
</evidence>
<dbReference type="VEuPathDB" id="VectorBase:HLOH_053153"/>
<proteinExistence type="predicted"/>
<gene>
    <name evidence="1" type="ORF">HPB48_010240</name>
</gene>
<accession>A0A9J6GS11</accession>
<dbReference type="AlphaFoldDB" id="A0A9J6GS11"/>
<protein>
    <submittedName>
        <fullName evidence="1">Uncharacterized protein</fullName>
    </submittedName>
</protein>
<keyword evidence="2" id="KW-1185">Reference proteome</keyword>